<dbReference type="SUPFAM" id="SSF55136">
    <property type="entry name" value="Probable bacterial effector-binding domain"/>
    <property type="match status" value="1"/>
</dbReference>
<organism evidence="2 3">
    <name type="scientific">Paenibacillus gallinarum</name>
    <dbReference type="NCBI Taxonomy" id="2762232"/>
    <lineage>
        <taxon>Bacteria</taxon>
        <taxon>Bacillati</taxon>
        <taxon>Bacillota</taxon>
        <taxon>Bacilli</taxon>
        <taxon>Bacillales</taxon>
        <taxon>Paenibacillaceae</taxon>
        <taxon>Paenibacillus</taxon>
    </lineage>
</organism>
<sequence>MKFDIETLPSVRIAYVRQIGPYGSGNNQIMQRLKEWAKEENLLTESAVLFGISQDNPETTPPEQCRYDACIVIPQDYQMNNIISESELSGGVYAIFKLKHTAEDIQKAWNQIFPAIRSGGYHMDNKPMIERYKGHMILDDYCEICVPVKPIQIK</sequence>
<dbReference type="Gene3D" id="3.20.80.10">
    <property type="entry name" value="Regulatory factor, effector binding domain"/>
    <property type="match status" value="1"/>
</dbReference>
<dbReference type="SMART" id="SM00871">
    <property type="entry name" value="AraC_E_bind"/>
    <property type="match status" value="1"/>
</dbReference>
<proteinExistence type="predicted"/>
<protein>
    <submittedName>
        <fullName evidence="2">GyrI-like domain-containing protein</fullName>
    </submittedName>
</protein>
<comment type="caution">
    <text evidence="2">The sequence shown here is derived from an EMBL/GenBank/DDBJ whole genome shotgun (WGS) entry which is preliminary data.</text>
</comment>
<dbReference type="InterPro" id="IPR029442">
    <property type="entry name" value="GyrI-like"/>
</dbReference>
<gene>
    <name evidence="2" type="ORF">H9647_21195</name>
</gene>
<dbReference type="InterPro" id="IPR010499">
    <property type="entry name" value="AraC_E-bd"/>
</dbReference>
<dbReference type="PANTHER" id="PTHR40055:SF1">
    <property type="entry name" value="TRANSCRIPTIONAL REGULATOR YGIV-RELATED"/>
    <property type="match status" value="1"/>
</dbReference>
<dbReference type="Proteomes" id="UP000608071">
    <property type="component" value="Unassembled WGS sequence"/>
</dbReference>
<dbReference type="PANTHER" id="PTHR40055">
    <property type="entry name" value="TRANSCRIPTIONAL REGULATOR YGIV-RELATED"/>
    <property type="match status" value="1"/>
</dbReference>
<name>A0ABR8T4E6_9BACL</name>
<keyword evidence="3" id="KW-1185">Reference proteome</keyword>
<feature type="domain" description="AraC effector-binding" evidence="1">
    <location>
        <begin position="1"/>
        <end position="149"/>
    </location>
</feature>
<dbReference type="RefSeq" id="WP_191803815.1">
    <property type="nucleotide sequence ID" value="NZ_JACSQL010000013.1"/>
</dbReference>
<reference evidence="2 3" key="1">
    <citation type="submission" date="2020-08" db="EMBL/GenBank/DDBJ databases">
        <title>A Genomic Blueprint of the Chicken Gut Microbiome.</title>
        <authorList>
            <person name="Gilroy R."/>
            <person name="Ravi A."/>
            <person name="Getino M."/>
            <person name="Pursley I."/>
            <person name="Horton D.L."/>
            <person name="Alikhan N.-F."/>
            <person name="Baker D."/>
            <person name="Gharbi K."/>
            <person name="Hall N."/>
            <person name="Watson M."/>
            <person name="Adriaenssens E.M."/>
            <person name="Foster-Nyarko E."/>
            <person name="Jarju S."/>
            <person name="Secka A."/>
            <person name="Antonio M."/>
            <person name="Oren A."/>
            <person name="Chaudhuri R."/>
            <person name="La Ragione R.M."/>
            <person name="Hildebrand F."/>
            <person name="Pallen M.J."/>
        </authorList>
    </citation>
    <scope>NUCLEOTIDE SEQUENCE [LARGE SCALE GENOMIC DNA]</scope>
    <source>
        <strain evidence="2 3">Sa2BVA9</strain>
    </source>
</reference>
<evidence type="ECO:0000313" key="3">
    <source>
        <dbReference type="Proteomes" id="UP000608071"/>
    </source>
</evidence>
<evidence type="ECO:0000313" key="2">
    <source>
        <dbReference type="EMBL" id="MBD7970587.1"/>
    </source>
</evidence>
<dbReference type="InterPro" id="IPR050908">
    <property type="entry name" value="SmbC-like"/>
</dbReference>
<dbReference type="Pfam" id="PF06445">
    <property type="entry name" value="GyrI-like"/>
    <property type="match status" value="1"/>
</dbReference>
<accession>A0ABR8T4E6</accession>
<dbReference type="EMBL" id="JACSQL010000013">
    <property type="protein sequence ID" value="MBD7970587.1"/>
    <property type="molecule type" value="Genomic_DNA"/>
</dbReference>
<evidence type="ECO:0000259" key="1">
    <source>
        <dbReference type="SMART" id="SM00871"/>
    </source>
</evidence>
<dbReference type="InterPro" id="IPR011256">
    <property type="entry name" value="Reg_factor_effector_dom_sf"/>
</dbReference>